<dbReference type="PANTHER" id="PTHR16130:SF2">
    <property type="entry name" value="LYSOSOMAL COBALAMIN TRANSPORT ESCORT PROTEIN LMBD1"/>
    <property type="match status" value="1"/>
</dbReference>
<protein>
    <submittedName>
        <fullName evidence="2">Uncharacterized protein</fullName>
    </submittedName>
</protein>
<proteinExistence type="predicted"/>
<feature type="transmembrane region" description="Helical" evidence="1">
    <location>
        <begin position="126"/>
        <end position="157"/>
    </location>
</feature>
<dbReference type="PANTHER" id="PTHR16130">
    <property type="entry name" value="LYSOSOMAL COBALAMIN TRANSPORTER-RELATED"/>
    <property type="match status" value="1"/>
</dbReference>
<feature type="transmembrane region" description="Helical" evidence="1">
    <location>
        <begin position="169"/>
        <end position="190"/>
    </location>
</feature>
<dbReference type="Proteomes" id="UP000759131">
    <property type="component" value="Unassembled WGS sequence"/>
</dbReference>
<evidence type="ECO:0000256" key="1">
    <source>
        <dbReference type="SAM" id="Phobius"/>
    </source>
</evidence>
<name>A0A7R9LZ06_9ACAR</name>
<dbReference type="AlphaFoldDB" id="A0A7R9LZ06"/>
<feature type="non-terminal residue" evidence="2">
    <location>
        <position position="1"/>
    </location>
</feature>
<dbReference type="InterPro" id="IPR050854">
    <property type="entry name" value="LMBD1_LysCbl_Transport"/>
</dbReference>
<evidence type="ECO:0000313" key="3">
    <source>
        <dbReference type="Proteomes" id="UP000759131"/>
    </source>
</evidence>
<dbReference type="EMBL" id="CAJPIZ010049901">
    <property type="protein sequence ID" value="CAG2122698.1"/>
    <property type="molecule type" value="Genomic_DNA"/>
</dbReference>
<dbReference type="GO" id="GO:0072665">
    <property type="term" value="P:protein localization to vacuole"/>
    <property type="evidence" value="ECO:0007669"/>
    <property type="project" value="TreeGrafter"/>
</dbReference>
<dbReference type="OrthoDB" id="73273at2759"/>
<keyword evidence="1" id="KW-0812">Transmembrane</keyword>
<dbReference type="EMBL" id="OC904476">
    <property type="protein sequence ID" value="CAD7649978.1"/>
    <property type="molecule type" value="Genomic_DNA"/>
</dbReference>
<reference evidence="2" key="1">
    <citation type="submission" date="2020-11" db="EMBL/GenBank/DDBJ databases">
        <authorList>
            <person name="Tran Van P."/>
        </authorList>
    </citation>
    <scope>NUCLEOTIDE SEQUENCE</scope>
</reference>
<organism evidence="2">
    <name type="scientific">Medioppia subpectinata</name>
    <dbReference type="NCBI Taxonomy" id="1979941"/>
    <lineage>
        <taxon>Eukaryota</taxon>
        <taxon>Metazoa</taxon>
        <taxon>Ecdysozoa</taxon>
        <taxon>Arthropoda</taxon>
        <taxon>Chelicerata</taxon>
        <taxon>Arachnida</taxon>
        <taxon>Acari</taxon>
        <taxon>Acariformes</taxon>
        <taxon>Sarcoptiformes</taxon>
        <taxon>Oribatida</taxon>
        <taxon>Brachypylina</taxon>
        <taxon>Oppioidea</taxon>
        <taxon>Oppiidae</taxon>
        <taxon>Medioppia</taxon>
    </lineage>
</organism>
<evidence type="ECO:0000313" key="2">
    <source>
        <dbReference type="EMBL" id="CAD7649978.1"/>
    </source>
</evidence>
<feature type="non-terminal residue" evidence="2">
    <location>
        <position position="192"/>
    </location>
</feature>
<sequence length="192" mass="22240">LANQTKINALRDRERIGNRLTPREKRQLVKLEENERIITREEQYLLTYRGSLFYKLRNLVRPLQIGLGLLAVILSLIVWISLLITNIDKAMHSLGMKMGYALPKPQIPNPIDIILVTFQRVFPLDYILILLMSLFFVLATMSGLKNLGIWFFFVRLYKIRVKKSSPQALLMLFGTLMLTTLGINILFYCISP</sequence>
<gene>
    <name evidence="2" type="ORF">OSB1V03_LOCUS22644</name>
</gene>
<keyword evidence="1" id="KW-0472">Membrane</keyword>
<dbReference type="GO" id="GO:0005774">
    <property type="term" value="C:vacuolar membrane"/>
    <property type="evidence" value="ECO:0007669"/>
    <property type="project" value="TreeGrafter"/>
</dbReference>
<feature type="transmembrane region" description="Helical" evidence="1">
    <location>
        <begin position="65"/>
        <end position="87"/>
    </location>
</feature>
<accession>A0A7R9LZ06</accession>
<keyword evidence="1" id="KW-1133">Transmembrane helix</keyword>
<keyword evidence="3" id="KW-1185">Reference proteome</keyword>